<gene>
    <name evidence="1" type="ORF">OE647_13325</name>
</gene>
<evidence type="ECO:0000313" key="1">
    <source>
        <dbReference type="EMBL" id="MCV2865707.1"/>
    </source>
</evidence>
<dbReference type="Proteomes" id="UP001652503">
    <property type="component" value="Unassembled WGS sequence"/>
</dbReference>
<keyword evidence="2" id="KW-1185">Reference proteome</keyword>
<dbReference type="EMBL" id="JAOWLA010000012">
    <property type="protein sequence ID" value="MCV2865707.1"/>
    <property type="molecule type" value="Genomic_DNA"/>
</dbReference>
<reference evidence="1 2" key="1">
    <citation type="submission" date="2022-10" db="EMBL/GenBank/DDBJ databases">
        <title>Defluviimonas sp. nov., isolated from ocean surface water.</title>
        <authorList>
            <person name="He W."/>
            <person name="Wang L."/>
            <person name="Zhang D.-F."/>
        </authorList>
    </citation>
    <scope>NUCLEOTIDE SEQUENCE [LARGE SCALE GENOMIC DNA]</scope>
    <source>
        <strain evidence="1 2">WL0075</strain>
    </source>
</reference>
<name>A0ABT2Z3M8_9RHOB</name>
<protein>
    <submittedName>
        <fullName evidence="1">Uncharacterized protein</fullName>
    </submittedName>
</protein>
<accession>A0ABT2Z3M8</accession>
<evidence type="ECO:0000313" key="2">
    <source>
        <dbReference type="Proteomes" id="UP001652503"/>
    </source>
</evidence>
<proteinExistence type="predicted"/>
<organism evidence="1 2">
    <name type="scientific">Albidovulum sediminicola</name>
    <dbReference type="NCBI Taxonomy" id="2984331"/>
    <lineage>
        <taxon>Bacteria</taxon>
        <taxon>Pseudomonadati</taxon>
        <taxon>Pseudomonadota</taxon>
        <taxon>Alphaproteobacteria</taxon>
        <taxon>Rhodobacterales</taxon>
        <taxon>Paracoccaceae</taxon>
        <taxon>Albidovulum</taxon>
    </lineage>
</organism>
<comment type="caution">
    <text evidence="1">The sequence shown here is derived from an EMBL/GenBank/DDBJ whole genome shotgun (WGS) entry which is preliminary data.</text>
</comment>
<sequence>MLGPRQILRMARWARRPPSARQVAIFAGVLAAGLLLAGAERMGWLPDFMMKAEKVAPPRVTPLN</sequence>